<dbReference type="Gene3D" id="3.40.50.150">
    <property type="entry name" value="Vaccinia Virus protein VP39"/>
    <property type="match status" value="1"/>
</dbReference>
<evidence type="ECO:0000313" key="5">
    <source>
        <dbReference type="Proteomes" id="UP000603200"/>
    </source>
</evidence>
<dbReference type="InterPro" id="IPR050362">
    <property type="entry name" value="Cation-dep_OMT"/>
</dbReference>
<dbReference type="PROSITE" id="PS51682">
    <property type="entry name" value="SAM_OMT_I"/>
    <property type="match status" value="1"/>
</dbReference>
<dbReference type="Pfam" id="PF01596">
    <property type="entry name" value="Methyltransf_3"/>
    <property type="match status" value="1"/>
</dbReference>
<keyword evidence="2" id="KW-0808">Transferase</keyword>
<dbReference type="PANTHER" id="PTHR10509:SF14">
    <property type="entry name" value="CAFFEOYL-COA O-METHYLTRANSFERASE 3-RELATED"/>
    <property type="match status" value="1"/>
</dbReference>
<dbReference type="InterPro" id="IPR029063">
    <property type="entry name" value="SAM-dependent_MTases_sf"/>
</dbReference>
<dbReference type="RefSeq" id="WP_203839414.1">
    <property type="nucleotide sequence ID" value="NZ_BAAATV010000012.1"/>
</dbReference>
<reference evidence="4 5" key="1">
    <citation type="submission" date="2021-01" db="EMBL/GenBank/DDBJ databases">
        <title>Whole genome shotgun sequence of Actinoplanes humidus NBRC 14915.</title>
        <authorList>
            <person name="Komaki H."/>
            <person name="Tamura T."/>
        </authorList>
    </citation>
    <scope>NUCLEOTIDE SEQUENCE [LARGE SCALE GENOMIC DNA]</scope>
    <source>
        <strain evidence="4 5">NBRC 14915</strain>
    </source>
</reference>
<evidence type="ECO:0000256" key="3">
    <source>
        <dbReference type="ARBA" id="ARBA00022691"/>
    </source>
</evidence>
<dbReference type="Proteomes" id="UP000603200">
    <property type="component" value="Unassembled WGS sequence"/>
</dbReference>
<evidence type="ECO:0000256" key="2">
    <source>
        <dbReference type="ARBA" id="ARBA00022679"/>
    </source>
</evidence>
<sequence>MADIVDPVIADYLVAHSTPADDVLRELAAETRARFPGPSGMQVSQDEGALLTLLVRLTGARQAVEVGTFTGYSAICIARGLAEGGRLLCCDVSEEFTGLARDAWKRAGLAERIELRIAPALETLRSLPGEPVLDFAFIDADKPGYPGYYEELVRRLRPGGLIVLDNVLQGGDIVNPSSTRPNVPAMRALNDLVTADPRVESVMLPVRDGVTLARKK</sequence>
<keyword evidence="3" id="KW-0949">S-adenosyl-L-methionine</keyword>
<dbReference type="SUPFAM" id="SSF53335">
    <property type="entry name" value="S-adenosyl-L-methionine-dependent methyltransferases"/>
    <property type="match status" value="1"/>
</dbReference>
<protein>
    <submittedName>
        <fullName evidence="4">O-methyltransferase</fullName>
    </submittedName>
</protein>
<evidence type="ECO:0000256" key="1">
    <source>
        <dbReference type="ARBA" id="ARBA00022603"/>
    </source>
</evidence>
<accession>A0ABQ3ZUP3</accession>
<dbReference type="PANTHER" id="PTHR10509">
    <property type="entry name" value="O-METHYLTRANSFERASE-RELATED"/>
    <property type="match status" value="1"/>
</dbReference>
<keyword evidence="5" id="KW-1185">Reference proteome</keyword>
<keyword evidence="1" id="KW-0489">Methyltransferase</keyword>
<evidence type="ECO:0000313" key="4">
    <source>
        <dbReference type="EMBL" id="GIE22326.1"/>
    </source>
</evidence>
<name>A0ABQ3ZUP3_9ACTN</name>
<organism evidence="4 5">
    <name type="scientific">Winogradskya humida</name>
    <dbReference type="NCBI Taxonomy" id="113566"/>
    <lineage>
        <taxon>Bacteria</taxon>
        <taxon>Bacillati</taxon>
        <taxon>Actinomycetota</taxon>
        <taxon>Actinomycetes</taxon>
        <taxon>Micromonosporales</taxon>
        <taxon>Micromonosporaceae</taxon>
        <taxon>Winogradskya</taxon>
    </lineage>
</organism>
<comment type="caution">
    <text evidence="4">The sequence shown here is derived from an EMBL/GenBank/DDBJ whole genome shotgun (WGS) entry which is preliminary data.</text>
</comment>
<dbReference type="EMBL" id="BOMN01000071">
    <property type="protein sequence ID" value="GIE22326.1"/>
    <property type="molecule type" value="Genomic_DNA"/>
</dbReference>
<dbReference type="CDD" id="cd02440">
    <property type="entry name" value="AdoMet_MTases"/>
    <property type="match status" value="1"/>
</dbReference>
<dbReference type="InterPro" id="IPR002935">
    <property type="entry name" value="SAM_O-MeTrfase"/>
</dbReference>
<proteinExistence type="predicted"/>
<gene>
    <name evidence="4" type="ORF">Ahu01nite_054280</name>
</gene>